<dbReference type="EMBL" id="UGHP01000001">
    <property type="protein sequence ID" value="STQ78931.1"/>
    <property type="molecule type" value="Genomic_DNA"/>
</dbReference>
<evidence type="ECO:0000313" key="2">
    <source>
        <dbReference type="Proteomes" id="UP000254821"/>
    </source>
</evidence>
<reference evidence="1 2" key="1">
    <citation type="submission" date="2018-06" db="EMBL/GenBank/DDBJ databases">
        <authorList>
            <consortium name="Pathogen Informatics"/>
            <person name="Doyle S."/>
        </authorList>
    </citation>
    <scope>NUCLEOTIDE SEQUENCE [LARGE SCALE GENOMIC DNA]</scope>
    <source>
        <strain evidence="1 2">NCTC8105</strain>
    </source>
</reference>
<sequence length="106" mass="12371">MDFNEINRILIKNNALKFIHIDIDPSTMKYNILLSLSDDEDFNDVVSFYFYDVSNIRMEGMGGGLTQFMLLKISIIDISNDRNKYKLEDSEDKKISFEFNSVDVIK</sequence>
<dbReference type="Proteomes" id="UP000254821">
    <property type="component" value="Unassembled WGS sequence"/>
</dbReference>
<organism evidence="1 2">
    <name type="scientific">Hafnia alvei</name>
    <dbReference type="NCBI Taxonomy" id="569"/>
    <lineage>
        <taxon>Bacteria</taxon>
        <taxon>Pseudomonadati</taxon>
        <taxon>Pseudomonadota</taxon>
        <taxon>Gammaproteobacteria</taxon>
        <taxon>Enterobacterales</taxon>
        <taxon>Hafniaceae</taxon>
        <taxon>Hafnia</taxon>
    </lineage>
</organism>
<proteinExistence type="predicted"/>
<gene>
    <name evidence="1" type="ORF">NCTC8105_00987</name>
</gene>
<protein>
    <submittedName>
        <fullName evidence="1">Uncharacterized protein</fullName>
    </submittedName>
</protein>
<name>A0A377PG37_HAFAL</name>
<dbReference type="AlphaFoldDB" id="A0A377PG37"/>
<dbReference type="RefSeq" id="WP_043491176.1">
    <property type="nucleotide sequence ID" value="NZ_CALJTU010000025.1"/>
</dbReference>
<accession>A0A377PG37</accession>
<evidence type="ECO:0000313" key="1">
    <source>
        <dbReference type="EMBL" id="STQ78931.1"/>
    </source>
</evidence>